<sequence>MAEPDRGGEDADIVIASSPLQYMNAVEQRASAGRPADLVLIGDRHAAAGSTIEALLARKGSWRRVVRHPRRPRPPRLAPRLVKDALDAAHRASLERLARRLGSGRRRQVVFGDYRNVSQRVLVDRLAFDEAVLLDDGSVTPQAAAWRADPLRAPEPGQFDLGWFRTALARSVFGERPPSEPPSVTFFTIYGPILSGRLAPQDRLAPHGYEAWRSGAGTARSRGEVWLLGADHAQAGICSQEDYKRLVLGAVEALRLEGRGPIVYRPHRGESAAKARALAEAGGMRLVRTGAPVELDYLDAAERPASVVVVASSAADTLAALDPELEIGRIALPSGYLRRRAEHISAVIAAHDAFNPRLRVITPAVASDS</sequence>
<accession>A0ABU1DF43</accession>
<keyword evidence="2" id="KW-1185">Reference proteome</keyword>
<evidence type="ECO:0000313" key="2">
    <source>
        <dbReference type="Proteomes" id="UP001181622"/>
    </source>
</evidence>
<name>A0ABU1DF43_9HYPH</name>
<comment type="caution">
    <text evidence="1">The sequence shown here is derived from an EMBL/GenBank/DDBJ whole genome shotgun (WGS) entry which is preliminary data.</text>
</comment>
<dbReference type="EMBL" id="JADBEO010000013">
    <property type="protein sequence ID" value="MDR4306530.1"/>
    <property type="molecule type" value="Genomic_DNA"/>
</dbReference>
<gene>
    <name evidence="1" type="ORF">IHQ68_07860</name>
</gene>
<reference evidence="1" key="1">
    <citation type="submission" date="2020-10" db="EMBL/GenBank/DDBJ databases">
        <authorList>
            <person name="Abbas A."/>
            <person name="Razzaq R."/>
            <person name="Waqas M."/>
            <person name="Abbas N."/>
            <person name="Nielsen T.K."/>
            <person name="Hansen L.H."/>
            <person name="Hussain S."/>
            <person name="Shahid M."/>
        </authorList>
    </citation>
    <scope>NUCLEOTIDE SEQUENCE</scope>
    <source>
        <strain evidence="1">S14</strain>
    </source>
</reference>
<dbReference type="Proteomes" id="UP001181622">
    <property type="component" value="Unassembled WGS sequence"/>
</dbReference>
<organism evidence="1 2">
    <name type="scientific">Chelatococcus sambhunathii</name>
    <dbReference type="NCBI Taxonomy" id="363953"/>
    <lineage>
        <taxon>Bacteria</taxon>
        <taxon>Pseudomonadati</taxon>
        <taxon>Pseudomonadota</taxon>
        <taxon>Alphaproteobacteria</taxon>
        <taxon>Hyphomicrobiales</taxon>
        <taxon>Chelatococcaceae</taxon>
        <taxon>Chelatococcus</taxon>
    </lineage>
</organism>
<dbReference type="RefSeq" id="WP_309390491.1">
    <property type="nucleotide sequence ID" value="NZ_JADBEO010000013.1"/>
</dbReference>
<evidence type="ECO:0000313" key="1">
    <source>
        <dbReference type="EMBL" id="MDR4306530.1"/>
    </source>
</evidence>
<proteinExistence type="predicted"/>
<protein>
    <submittedName>
        <fullName evidence="1">Uncharacterized protein</fullName>
    </submittedName>
</protein>